<sequence>MAKERSQYQKNVISRYYENLDNIMLSKLQELVTELYLADSKAKQDRLWERVEKAMVKLKIKPAMIEHIMSQRSVTVLAKNLEDWLKASKK</sequence>
<dbReference type="STRING" id="1936003.STSP2_00904"/>
<dbReference type="AlphaFoldDB" id="A0A1U9NIV8"/>
<dbReference type="Proteomes" id="UP000189674">
    <property type="component" value="Chromosome"/>
</dbReference>
<dbReference type="EMBL" id="CP019791">
    <property type="protein sequence ID" value="AQT67755.1"/>
    <property type="molecule type" value="Genomic_DNA"/>
</dbReference>
<proteinExistence type="predicted"/>
<dbReference type="KEGG" id="alus:STSP2_00904"/>
<dbReference type="RefSeq" id="WP_146660197.1">
    <property type="nucleotide sequence ID" value="NZ_CP019791.1"/>
</dbReference>
<name>A0A1U9NIV8_9BACT</name>
<reference evidence="2" key="1">
    <citation type="submission" date="2017-02" db="EMBL/GenBank/DDBJ databases">
        <title>Comparative genomics and description of representatives of a novel lineage of planctomycetes thriving in anoxic sediments.</title>
        <authorList>
            <person name="Spring S."/>
            <person name="Bunk B."/>
            <person name="Sproer C."/>
        </authorList>
    </citation>
    <scope>NUCLEOTIDE SEQUENCE [LARGE SCALE GENOMIC DNA]</scope>
    <source>
        <strain evidence="2">ST-NAGAB-D1</strain>
    </source>
</reference>
<keyword evidence="2" id="KW-1185">Reference proteome</keyword>
<evidence type="ECO:0000313" key="2">
    <source>
        <dbReference type="Proteomes" id="UP000189674"/>
    </source>
</evidence>
<gene>
    <name evidence="1" type="ORF">STSP2_00904</name>
</gene>
<dbReference type="OrthoDB" id="281357at2"/>
<accession>A0A1U9NIV8</accession>
<organism evidence="1 2">
    <name type="scientific">Anaerohalosphaera lusitana</name>
    <dbReference type="NCBI Taxonomy" id="1936003"/>
    <lineage>
        <taxon>Bacteria</taxon>
        <taxon>Pseudomonadati</taxon>
        <taxon>Planctomycetota</taxon>
        <taxon>Phycisphaerae</taxon>
        <taxon>Sedimentisphaerales</taxon>
        <taxon>Anaerohalosphaeraceae</taxon>
        <taxon>Anaerohalosphaera</taxon>
    </lineage>
</organism>
<evidence type="ECO:0000313" key="1">
    <source>
        <dbReference type="EMBL" id="AQT67755.1"/>
    </source>
</evidence>
<protein>
    <submittedName>
        <fullName evidence="1">Uncharacterized protein</fullName>
    </submittedName>
</protein>